<dbReference type="EMBL" id="MG737764">
    <property type="protein sequence ID" value="AWV83799.1"/>
    <property type="molecule type" value="Genomic_DNA"/>
</dbReference>
<feature type="transmembrane region" description="Helical" evidence="1">
    <location>
        <begin position="12"/>
        <end position="33"/>
    </location>
</feature>
<sequence>MPQMSPLNWLFLFFYFIIMIVFIISFIYFTYLLKLNSMINKKLVNNMIWMW</sequence>
<reference evidence="2" key="1">
    <citation type="journal article" date="2018" name="J. Hered.">
        <title>One hundred mitochondrial genomes of cicadas.</title>
        <authorList>
            <person name="Lukasik P."/>
            <person name="Chong R.A."/>
            <person name="Nazario K."/>
            <person name="Matsuura Y."/>
            <person name="Bublitz D."/>
            <person name="Campbell M.A."/>
            <person name="Meyer M."/>
            <person name="Van Leuven J.T."/>
            <person name="Pessacq P."/>
            <person name="Veloso C."/>
            <person name="Simon C."/>
            <person name="McCutcheon J.P."/>
        </authorList>
    </citation>
    <scope>NUCLEOTIDE SEQUENCE</scope>
    <source>
        <strain evidence="2">CICCAL</strain>
    </source>
</reference>
<dbReference type="AlphaFoldDB" id="A0A3S7MEZ0"/>
<proteinExistence type="predicted"/>
<keyword evidence="2" id="KW-0496">Mitochondrion</keyword>
<geneLocation type="mitochondrion" evidence="2"/>
<evidence type="ECO:0000313" key="2">
    <source>
        <dbReference type="EMBL" id="AWV83799.1"/>
    </source>
</evidence>
<name>A0A3S7MEZ0_9HEMI</name>
<evidence type="ECO:0000256" key="1">
    <source>
        <dbReference type="SAM" id="Phobius"/>
    </source>
</evidence>
<accession>A0A3S7MEZ0</accession>
<organism evidence="2">
    <name type="scientific">Cicadettana calliope</name>
    <dbReference type="NCBI Taxonomy" id="2219946"/>
    <lineage>
        <taxon>Eukaryota</taxon>
        <taxon>Metazoa</taxon>
        <taxon>Ecdysozoa</taxon>
        <taxon>Arthropoda</taxon>
        <taxon>Hexapoda</taxon>
        <taxon>Insecta</taxon>
        <taxon>Pterygota</taxon>
        <taxon>Neoptera</taxon>
        <taxon>Paraneoptera</taxon>
        <taxon>Hemiptera</taxon>
        <taxon>Auchenorrhyncha</taxon>
        <taxon>Cicadoidea</taxon>
        <taxon>Cicadidae</taxon>
        <taxon>Cicadettinae</taxon>
        <taxon>Cicadettini</taxon>
        <taxon>Cicadettana</taxon>
    </lineage>
</organism>
<keyword evidence="1" id="KW-0472">Membrane</keyword>
<keyword evidence="1" id="KW-0812">Transmembrane</keyword>
<keyword evidence="1" id="KW-1133">Transmembrane helix</keyword>
<gene>
    <name evidence="2" type="primary">atp8</name>
</gene>
<protein>
    <submittedName>
        <fullName evidence="2">ATP synthase F0 subunit 8</fullName>
    </submittedName>
</protein>